<dbReference type="RefSeq" id="WP_338294480.1">
    <property type="nucleotide sequence ID" value="NZ_AP027272.1"/>
</dbReference>
<dbReference type="AlphaFoldDB" id="A0AA48I1A5"/>
<dbReference type="Proteomes" id="UP001333710">
    <property type="component" value="Chromosome"/>
</dbReference>
<evidence type="ECO:0000313" key="2">
    <source>
        <dbReference type="EMBL" id="BDX08410.1"/>
    </source>
</evidence>
<accession>A0AA48I1A5</accession>
<gene>
    <name evidence="2" type="ORF">MACH26_39310</name>
</gene>
<evidence type="ECO:0008006" key="4">
    <source>
        <dbReference type="Google" id="ProtNLM"/>
    </source>
</evidence>
<organism evidence="2 3">
    <name type="scientific">Planctobacterium marinum</name>
    <dbReference type="NCBI Taxonomy" id="1631968"/>
    <lineage>
        <taxon>Bacteria</taxon>
        <taxon>Pseudomonadati</taxon>
        <taxon>Pseudomonadota</taxon>
        <taxon>Gammaproteobacteria</taxon>
        <taxon>Alteromonadales</taxon>
        <taxon>Alteromonadaceae</taxon>
        <taxon>Planctobacterium</taxon>
    </lineage>
</organism>
<evidence type="ECO:0000256" key="1">
    <source>
        <dbReference type="SAM" id="SignalP"/>
    </source>
</evidence>
<keyword evidence="3" id="KW-1185">Reference proteome</keyword>
<protein>
    <recommendedName>
        <fullName evidence="4">DUF3718 domain-containing protein</fullName>
    </recommendedName>
</protein>
<feature type="chain" id="PRO_5041203522" description="DUF3718 domain-containing protein" evidence="1">
    <location>
        <begin position="21"/>
        <end position="109"/>
    </location>
</feature>
<keyword evidence="1" id="KW-0732">Signal</keyword>
<dbReference type="KEGG" id="pmaw:MACH26_39310"/>
<reference evidence="2" key="1">
    <citation type="submission" date="2023-01" db="EMBL/GenBank/DDBJ databases">
        <title>Complete genome sequence of Planctobacterium marinum strain Dej080120_11.</title>
        <authorList>
            <person name="Ueki S."/>
            <person name="Maruyama F."/>
        </authorList>
    </citation>
    <scope>NUCLEOTIDE SEQUENCE</scope>
    <source>
        <strain evidence="2">Dej080120_11</strain>
    </source>
</reference>
<feature type="signal peptide" evidence="1">
    <location>
        <begin position="1"/>
        <end position="20"/>
    </location>
</feature>
<name>A0AA48I1A5_9ALTE</name>
<dbReference type="EMBL" id="AP027272">
    <property type="protein sequence ID" value="BDX08410.1"/>
    <property type="molecule type" value="Genomic_DNA"/>
</dbReference>
<proteinExistence type="predicted"/>
<evidence type="ECO:0000313" key="3">
    <source>
        <dbReference type="Proteomes" id="UP001333710"/>
    </source>
</evidence>
<sequence length="109" mass="11896">MKKLTLAAVAALALSTGVSAHETHDKEFVFKGDSAFASFCRAVTQDNVRLIHNSFKNKIGVVALSQKDVYRKLLDSQNLSCNGKGLVEFSKEYNAEEVLAYLETAAAKL</sequence>